<gene>
    <name evidence="2" type="ORF">OB2597_09609</name>
</gene>
<keyword evidence="3" id="KW-1185">Reference proteome</keyword>
<evidence type="ECO:0000313" key="2">
    <source>
        <dbReference type="EMBL" id="EAQ04390.1"/>
    </source>
</evidence>
<dbReference type="STRING" id="252305.OB2597_09609"/>
<dbReference type="RefSeq" id="WP_009806144.1">
    <property type="nucleotide sequence ID" value="NZ_CH724131.1"/>
</dbReference>
<comment type="caution">
    <text evidence="2">The sequence shown here is derived from an EMBL/GenBank/DDBJ whole genome shotgun (WGS) entry which is preliminary data.</text>
</comment>
<evidence type="ECO:0000256" key="1">
    <source>
        <dbReference type="SAM" id="SignalP"/>
    </source>
</evidence>
<proteinExistence type="predicted"/>
<keyword evidence="1" id="KW-0732">Signal</keyword>
<reference evidence="2 3" key="1">
    <citation type="journal article" date="2010" name="J. Bacteriol.">
        <title>Genome sequences of Oceanicola granulosus HTCC2516(T) and Oceanicola batsensis HTCC2597(TDelta).</title>
        <authorList>
            <person name="Thrash J.C."/>
            <person name="Cho J.C."/>
            <person name="Vergin K.L."/>
            <person name="Giovannoni S.J."/>
        </authorList>
    </citation>
    <scope>NUCLEOTIDE SEQUENCE [LARGE SCALE GENOMIC DNA]</scope>
    <source>
        <strain evidence="3">ATCC BAA-863 / DSM 15984 / KCTC 12145 / HTCC2597</strain>
    </source>
</reference>
<sequence length="186" mass="19977">MRHVIRTYASTLCLALAGQFGLGFAVAAQRGEVTGFLREAMTLCIQNDRDPNVLVQELDARGYSYTPERMDEETVIHWFAAPQPDLGTVMITYENFSLHCAIGTDMIGVTEAIPLAGTILEEAFPGLFVAGSHENGPVITPGNAAGDSCTGYAAFLPQSATEVTIGMRGQDPVCVENGTAQVMIWF</sequence>
<organism evidence="2 3">
    <name type="scientific">Pseudooceanicola batsensis (strain ATCC BAA-863 / DSM 15984 / KCTC 12145 / HTCC2597)</name>
    <name type="common">Oceanicola batsensis</name>
    <dbReference type="NCBI Taxonomy" id="252305"/>
    <lineage>
        <taxon>Bacteria</taxon>
        <taxon>Pseudomonadati</taxon>
        <taxon>Pseudomonadota</taxon>
        <taxon>Alphaproteobacteria</taxon>
        <taxon>Rhodobacterales</taxon>
        <taxon>Paracoccaceae</taxon>
        <taxon>Pseudooceanicola</taxon>
    </lineage>
</organism>
<dbReference type="eggNOG" id="ENOG50346SQ">
    <property type="taxonomic scope" value="Bacteria"/>
</dbReference>
<feature type="chain" id="PRO_5002659488" evidence="1">
    <location>
        <begin position="28"/>
        <end position="186"/>
    </location>
</feature>
<protein>
    <submittedName>
        <fullName evidence="2">Uncharacterized protein</fullName>
    </submittedName>
</protein>
<dbReference type="AlphaFoldDB" id="A3TV44"/>
<dbReference type="Proteomes" id="UP000004318">
    <property type="component" value="Unassembled WGS sequence"/>
</dbReference>
<dbReference type="HOGENOM" id="CLU_1453060_0_0_5"/>
<feature type="signal peptide" evidence="1">
    <location>
        <begin position="1"/>
        <end position="27"/>
    </location>
</feature>
<evidence type="ECO:0000313" key="3">
    <source>
        <dbReference type="Proteomes" id="UP000004318"/>
    </source>
</evidence>
<accession>A3TV44</accession>
<name>A3TV44_PSEBH</name>
<dbReference type="OrthoDB" id="7872817at2"/>
<dbReference type="EMBL" id="AAMO01000002">
    <property type="protein sequence ID" value="EAQ04390.1"/>
    <property type="molecule type" value="Genomic_DNA"/>
</dbReference>